<accession>A0A8U7M0G8</accession>
<dbReference type="SMART" id="SM01361">
    <property type="entry name" value="A2M_recep"/>
    <property type="match status" value="1"/>
</dbReference>
<protein>
    <submittedName>
        <fullName evidence="1">Uncharacterized protein</fullName>
    </submittedName>
</protein>
<keyword evidence="2" id="KW-1185">Reference proteome</keyword>
<dbReference type="Pfam" id="PF07677">
    <property type="entry name" value="A2M_recep"/>
    <property type="match status" value="1"/>
</dbReference>
<proteinExistence type="predicted"/>
<dbReference type="InterPro" id="IPR009048">
    <property type="entry name" value="A-macroglobulin_rcpt-bd"/>
</dbReference>
<name>A0A8C3EM19_CORMO</name>
<dbReference type="AlphaFoldDB" id="A0A8C3EM19"/>
<evidence type="ECO:0000313" key="1">
    <source>
        <dbReference type="Ensembl" id="ENSCMUP00000020261.2"/>
    </source>
</evidence>
<dbReference type="GO" id="GO:0005615">
    <property type="term" value="C:extracellular space"/>
    <property type="evidence" value="ECO:0007669"/>
    <property type="project" value="InterPro"/>
</dbReference>
<dbReference type="PANTHER" id="PTHR11412">
    <property type="entry name" value="MACROGLOBULIN / COMPLEMENT"/>
    <property type="match status" value="1"/>
</dbReference>
<reference evidence="1" key="2">
    <citation type="submission" date="2025-08" db="UniProtKB">
        <authorList>
            <consortium name="Ensembl"/>
        </authorList>
    </citation>
    <scope>IDENTIFICATION</scope>
</reference>
<dbReference type="InterPro" id="IPR011626">
    <property type="entry name" value="Alpha-macroglobulin_TED"/>
</dbReference>
<sequence length="359" mass="39597">MCLLPTQSKLMQTTLRCLQKVVHNITNIYTEALLAYAFALAGDYETTQELLYKLEEQAIKSGGQIHWSPKPSSPASTDFWPGTQSVDIELTAYVLLAYLSKPRVHAGDMTTSAAIVAWLIRQQNAYGGFASTQDTVVALQALAKYAARTFSTSGQAVVRVRSQRAFGKAFQVSRQKRLLVQQAALVEIPGQFLVQAHGSSCVLAQVSRGDECRERRTLPLFSCMRSCLACLFCSWPLSCSYIGSRVTSNMVIIEVSLLSGFVMTSRSRILLNDESQTFILQLEQVIRVKNLKPASIKIYDYYQPGGLQISCYSGVGSRVPGSLAVKRHAVFSVSIDVQSPSSFLFAEERALAEYRAVCN</sequence>
<dbReference type="PANTHER" id="PTHR11412:SF182">
    <property type="entry name" value="ALPHA-2-MACROGLOBULIN-LIKE PROTEIN 1"/>
    <property type="match status" value="1"/>
</dbReference>
<evidence type="ECO:0000313" key="2">
    <source>
        <dbReference type="Proteomes" id="UP000694553"/>
    </source>
</evidence>
<dbReference type="InterPro" id="IPR036595">
    <property type="entry name" value="A-macroglobulin_rcpt-bd_sf"/>
</dbReference>
<accession>A0A8C3EM19</accession>
<dbReference type="InterPro" id="IPR008930">
    <property type="entry name" value="Terpenoid_cyclase/PrenylTrfase"/>
</dbReference>
<organism evidence="1 2">
    <name type="scientific">Corvus moneduloides</name>
    <name type="common">New Caledonian crow</name>
    <dbReference type="NCBI Taxonomy" id="1196302"/>
    <lineage>
        <taxon>Eukaryota</taxon>
        <taxon>Metazoa</taxon>
        <taxon>Chordata</taxon>
        <taxon>Craniata</taxon>
        <taxon>Vertebrata</taxon>
        <taxon>Euteleostomi</taxon>
        <taxon>Archelosauria</taxon>
        <taxon>Archosauria</taxon>
        <taxon>Dinosauria</taxon>
        <taxon>Saurischia</taxon>
        <taxon>Theropoda</taxon>
        <taxon>Coelurosauria</taxon>
        <taxon>Aves</taxon>
        <taxon>Neognathae</taxon>
        <taxon>Neoaves</taxon>
        <taxon>Telluraves</taxon>
        <taxon>Australaves</taxon>
        <taxon>Passeriformes</taxon>
        <taxon>Corvoidea</taxon>
        <taxon>Corvidae</taxon>
        <taxon>Corvus</taxon>
    </lineage>
</organism>
<reference evidence="1" key="3">
    <citation type="submission" date="2025-09" db="UniProtKB">
        <authorList>
            <consortium name="Ensembl"/>
        </authorList>
    </citation>
    <scope>IDENTIFICATION</scope>
</reference>
<dbReference type="InterPro" id="IPR050473">
    <property type="entry name" value="A2M/Complement_sys"/>
</dbReference>
<dbReference type="OMA" id="RINAEDM"/>
<dbReference type="Ensembl" id="ENSCMUT00000021765.2">
    <property type="protein sequence ID" value="ENSCMUP00000020261.2"/>
    <property type="gene ID" value="ENSCMUG00000012497.2"/>
</dbReference>
<reference evidence="2" key="1">
    <citation type="submission" date="2019-10" db="EMBL/GenBank/DDBJ databases">
        <title>Corvus moneduloides (New Caledonian crow) genome, bCorMon1, primary haplotype.</title>
        <authorList>
            <person name="Rutz C."/>
            <person name="Fungtammasan C."/>
            <person name="Mountcastle J."/>
            <person name="Formenti G."/>
            <person name="Chow W."/>
            <person name="Howe K."/>
            <person name="Steele M.P."/>
            <person name="Fernandes J."/>
            <person name="Gilbert M.T.P."/>
            <person name="Fedrigo O."/>
            <person name="Jarvis E.D."/>
            <person name="Gemmell N."/>
        </authorList>
    </citation>
    <scope>NUCLEOTIDE SEQUENCE [LARGE SCALE GENOMIC DNA]</scope>
</reference>
<dbReference type="Proteomes" id="UP000694553">
    <property type="component" value="Unassembled WGS sequence"/>
</dbReference>
<dbReference type="Pfam" id="PF07678">
    <property type="entry name" value="TED_complement"/>
    <property type="match status" value="1"/>
</dbReference>
<dbReference type="Gene3D" id="2.60.40.690">
    <property type="entry name" value="Alpha-macroglobulin, receptor-binding domain"/>
    <property type="match status" value="1"/>
</dbReference>
<dbReference type="Gene3D" id="2.60.120.1540">
    <property type="match status" value="1"/>
</dbReference>
<dbReference type="SUPFAM" id="SSF48239">
    <property type="entry name" value="Terpenoid cyclases/Protein prenyltransferases"/>
    <property type="match status" value="1"/>
</dbReference>
<dbReference type="Gene3D" id="1.50.10.20">
    <property type="match status" value="1"/>
</dbReference>
<dbReference type="SUPFAM" id="SSF49410">
    <property type="entry name" value="Alpha-macroglobulin receptor domain"/>
    <property type="match status" value="1"/>
</dbReference>